<proteinExistence type="predicted"/>
<feature type="region of interest" description="Disordered" evidence="1">
    <location>
        <begin position="110"/>
        <end position="139"/>
    </location>
</feature>
<dbReference type="InterPro" id="IPR029302">
    <property type="entry name" value="IFT43"/>
</dbReference>
<feature type="region of interest" description="Disordered" evidence="1">
    <location>
        <begin position="1"/>
        <end position="73"/>
    </location>
</feature>
<evidence type="ECO:0000313" key="2">
    <source>
        <dbReference type="EMBL" id="CAD2180106.1"/>
    </source>
</evidence>
<accession>A0A6V7VYU1</accession>
<evidence type="ECO:0000256" key="1">
    <source>
        <dbReference type="SAM" id="MobiDB-lite"/>
    </source>
</evidence>
<organism evidence="2 3">
    <name type="scientific">Meloidogyne enterolobii</name>
    <name type="common">Root-knot nematode worm</name>
    <name type="synonym">Meloidogyne mayaguensis</name>
    <dbReference type="NCBI Taxonomy" id="390850"/>
    <lineage>
        <taxon>Eukaryota</taxon>
        <taxon>Metazoa</taxon>
        <taxon>Ecdysozoa</taxon>
        <taxon>Nematoda</taxon>
        <taxon>Chromadorea</taxon>
        <taxon>Rhabditida</taxon>
        <taxon>Tylenchina</taxon>
        <taxon>Tylenchomorpha</taxon>
        <taxon>Tylenchoidea</taxon>
        <taxon>Meloidogynidae</taxon>
        <taxon>Meloidogyninae</taxon>
        <taxon>Meloidogyne</taxon>
    </lineage>
</organism>
<reference evidence="2 3" key="1">
    <citation type="submission" date="2020-08" db="EMBL/GenBank/DDBJ databases">
        <authorList>
            <person name="Koutsovoulos G."/>
            <person name="Danchin GJ E."/>
        </authorList>
    </citation>
    <scope>NUCLEOTIDE SEQUENCE [LARGE SCALE GENOMIC DNA]</scope>
</reference>
<sequence>MTTKDVNDAISSAGFVSRSGSGRLPSRSGKQEGKGDDLNVRVRERSTTGTEERPKSRLGSFLSKRGGSGDNIGGIQSIVGNNVSGTSSIEKKANEIKEQIKRPLSSLFRRTQSNERSQGGGGGITITNKQGSNLSSNNTTSRPVAAPLFANRASSNRVPSAVGGRSTTLITGMGTSGTENNDNAANGGAANGVAFTATRPFTGFPGTKRESIKQQNDENNTKMQMEMDLSEQAAIAPSMRRFSGFSADPSSLFLMKQQKQQINKGNKNLGDNSENGGEIDDVNFLSRFLCPEDEIQDENIPWTWDSLFASVTSELREEWALEEEAANSGGGGVNDQMPGGGYLQIIYNKRDIKKNFLFFKKFKIKKILVTEIVIFILQGKNRL</sequence>
<dbReference type="Proteomes" id="UP000580250">
    <property type="component" value="Unassembled WGS sequence"/>
</dbReference>
<feature type="compositionally biased region" description="Basic and acidic residues" evidence="1">
    <location>
        <begin position="29"/>
        <end position="55"/>
    </location>
</feature>
<evidence type="ECO:0000313" key="3">
    <source>
        <dbReference type="Proteomes" id="UP000580250"/>
    </source>
</evidence>
<name>A0A6V7VYU1_MELEN</name>
<comment type="caution">
    <text evidence="2">The sequence shown here is derived from an EMBL/GenBank/DDBJ whole genome shotgun (WGS) entry which is preliminary data.</text>
</comment>
<dbReference type="OrthoDB" id="206950at2759"/>
<gene>
    <name evidence="2" type="ORF">MENT_LOCUS32163</name>
</gene>
<dbReference type="EMBL" id="CAJEWN010000362">
    <property type="protein sequence ID" value="CAD2180106.1"/>
    <property type="molecule type" value="Genomic_DNA"/>
</dbReference>
<dbReference type="Pfam" id="PF15305">
    <property type="entry name" value="IFT43"/>
    <property type="match status" value="1"/>
</dbReference>
<dbReference type="AlphaFoldDB" id="A0A6V7VYU1"/>
<feature type="compositionally biased region" description="Low complexity" evidence="1">
    <location>
        <begin position="17"/>
        <end position="28"/>
    </location>
</feature>
<protein>
    <submittedName>
        <fullName evidence="2">Uncharacterized protein</fullName>
    </submittedName>
</protein>
<dbReference type="GO" id="GO:0030991">
    <property type="term" value="C:intraciliary transport particle A"/>
    <property type="evidence" value="ECO:0007669"/>
    <property type="project" value="InterPro"/>
</dbReference>
<feature type="compositionally biased region" description="Polar residues" evidence="1">
    <location>
        <begin position="125"/>
        <end position="139"/>
    </location>
</feature>